<evidence type="ECO:0000256" key="1">
    <source>
        <dbReference type="ARBA" id="ARBA00023125"/>
    </source>
</evidence>
<evidence type="ECO:0000259" key="3">
    <source>
        <dbReference type="PROSITE" id="PS50977"/>
    </source>
</evidence>
<dbReference type="InterPro" id="IPR009057">
    <property type="entry name" value="Homeodomain-like_sf"/>
</dbReference>
<feature type="domain" description="HTH tetR-type" evidence="3">
    <location>
        <begin position="1"/>
        <end position="61"/>
    </location>
</feature>
<reference evidence="4 5" key="1">
    <citation type="submission" date="2020-01" db="EMBL/GenBank/DDBJ databases">
        <title>Genomes of bacteria type strains.</title>
        <authorList>
            <person name="Chen J."/>
            <person name="Zhu S."/>
            <person name="Yang J."/>
        </authorList>
    </citation>
    <scope>NUCLEOTIDE SEQUENCE [LARGE SCALE GENOMIC DNA]</scope>
    <source>
        <strain evidence="4 5">LMG 22958</strain>
    </source>
</reference>
<dbReference type="SUPFAM" id="SSF46689">
    <property type="entry name" value="Homeodomain-like"/>
    <property type="match status" value="1"/>
</dbReference>
<evidence type="ECO:0000256" key="2">
    <source>
        <dbReference type="PROSITE-ProRule" id="PRU00335"/>
    </source>
</evidence>
<dbReference type="Pfam" id="PF00440">
    <property type="entry name" value="TetR_N"/>
    <property type="match status" value="1"/>
</dbReference>
<dbReference type="Gene3D" id="1.10.357.10">
    <property type="entry name" value="Tetracycline Repressor, domain 2"/>
    <property type="match status" value="1"/>
</dbReference>
<dbReference type="PROSITE" id="PS50977">
    <property type="entry name" value="HTH_TETR_2"/>
    <property type="match status" value="1"/>
</dbReference>
<accession>A0A6L9MXC9</accession>
<dbReference type="InterPro" id="IPR001647">
    <property type="entry name" value="HTH_TetR"/>
</dbReference>
<keyword evidence="1 2" id="KW-0238">DNA-binding</keyword>
<dbReference type="AlphaFoldDB" id="A0A6L9MXC9"/>
<dbReference type="InterPro" id="IPR036271">
    <property type="entry name" value="Tet_transcr_reg_TetR-rel_C_sf"/>
</dbReference>
<sequence length="204" mass="22319">MHNKEKIVAAATALFEERGLEALSVRTVAQRAGLSTIGIYSHFKGKQGLLNALYIKGCELLLNEIEGVTGKTDSDKILEASERLLDFSVTHNAYYRLVFNPTAHECTPSEEAATAFNQITHKLSSLTLPIHKKSPTPEKGSASASHILALIHGFVSLNDTGIFAYNSSTAESRYDGQKTSYSLPWKDRALQAIRLHVYAIAATQ</sequence>
<gene>
    <name evidence="4" type="ORF">GTW09_15270</name>
</gene>
<dbReference type="SUPFAM" id="SSF48498">
    <property type="entry name" value="Tetracyclin repressor-like, C-terminal domain"/>
    <property type="match status" value="1"/>
</dbReference>
<organism evidence="4 5">
    <name type="scientific">Alteromonas hispanica</name>
    <dbReference type="NCBI Taxonomy" id="315421"/>
    <lineage>
        <taxon>Bacteria</taxon>
        <taxon>Pseudomonadati</taxon>
        <taxon>Pseudomonadota</taxon>
        <taxon>Gammaproteobacteria</taxon>
        <taxon>Alteromonadales</taxon>
        <taxon>Alteromonadaceae</taxon>
        <taxon>Alteromonas/Salinimonas group</taxon>
        <taxon>Alteromonas</taxon>
    </lineage>
</organism>
<proteinExistence type="predicted"/>
<evidence type="ECO:0000313" key="4">
    <source>
        <dbReference type="EMBL" id="NDW22882.1"/>
    </source>
</evidence>
<dbReference type="PRINTS" id="PR00455">
    <property type="entry name" value="HTHTETR"/>
</dbReference>
<keyword evidence="5" id="KW-1185">Reference proteome</keyword>
<dbReference type="GO" id="GO:0003700">
    <property type="term" value="F:DNA-binding transcription factor activity"/>
    <property type="evidence" value="ECO:0007669"/>
    <property type="project" value="TreeGrafter"/>
</dbReference>
<dbReference type="PANTHER" id="PTHR30055">
    <property type="entry name" value="HTH-TYPE TRANSCRIPTIONAL REGULATOR RUTR"/>
    <property type="match status" value="1"/>
</dbReference>
<protein>
    <submittedName>
        <fullName evidence="4">TetR family transcriptional regulator</fullName>
    </submittedName>
</protein>
<dbReference type="Proteomes" id="UP000478837">
    <property type="component" value="Unassembled WGS sequence"/>
</dbReference>
<dbReference type="EMBL" id="JAAAWP010000011">
    <property type="protein sequence ID" value="NDW22882.1"/>
    <property type="molecule type" value="Genomic_DNA"/>
</dbReference>
<evidence type="ECO:0000313" key="5">
    <source>
        <dbReference type="Proteomes" id="UP000478837"/>
    </source>
</evidence>
<dbReference type="PANTHER" id="PTHR30055:SF207">
    <property type="entry name" value="HTH-TYPE TRANSCRIPTIONAL REPRESSOR FATR"/>
    <property type="match status" value="1"/>
</dbReference>
<dbReference type="InterPro" id="IPR050109">
    <property type="entry name" value="HTH-type_TetR-like_transc_reg"/>
</dbReference>
<feature type="DNA-binding region" description="H-T-H motif" evidence="2">
    <location>
        <begin position="24"/>
        <end position="43"/>
    </location>
</feature>
<comment type="caution">
    <text evidence="4">The sequence shown here is derived from an EMBL/GenBank/DDBJ whole genome shotgun (WGS) entry which is preliminary data.</text>
</comment>
<name>A0A6L9MXC9_9ALTE</name>
<dbReference type="RefSeq" id="WP_163112573.1">
    <property type="nucleotide sequence ID" value="NZ_JAAAWP010000011.1"/>
</dbReference>
<dbReference type="GO" id="GO:0000976">
    <property type="term" value="F:transcription cis-regulatory region binding"/>
    <property type="evidence" value="ECO:0007669"/>
    <property type="project" value="TreeGrafter"/>
</dbReference>